<dbReference type="SUPFAM" id="SSF116734">
    <property type="entry name" value="DNA methylase specificity domain"/>
    <property type="match status" value="2"/>
</dbReference>
<dbReference type="PANTHER" id="PTHR43140">
    <property type="entry name" value="TYPE-1 RESTRICTION ENZYME ECOKI SPECIFICITY PROTEIN"/>
    <property type="match status" value="1"/>
</dbReference>
<protein>
    <submittedName>
        <fullName evidence="7">Restriction endonuclease subunit S</fullName>
    </submittedName>
</protein>
<dbReference type="GO" id="GO:0004519">
    <property type="term" value="F:endonuclease activity"/>
    <property type="evidence" value="ECO:0007669"/>
    <property type="project" value="UniProtKB-KW"/>
</dbReference>
<dbReference type="CDD" id="cd17254">
    <property type="entry name" value="RMtype1_S_FclI-TRD1-CR1_like"/>
    <property type="match status" value="1"/>
</dbReference>
<evidence type="ECO:0000259" key="6">
    <source>
        <dbReference type="Pfam" id="PF01420"/>
    </source>
</evidence>
<dbReference type="EMBL" id="JAEVHM010000016">
    <property type="protein sequence ID" value="MBM0231453.1"/>
    <property type="molecule type" value="Genomic_DNA"/>
</dbReference>
<dbReference type="Pfam" id="PF01420">
    <property type="entry name" value="Methylase_S"/>
    <property type="match status" value="1"/>
</dbReference>
<comment type="similarity">
    <text evidence="1">Belongs to the type-I restriction system S methylase family.</text>
</comment>
<evidence type="ECO:0000256" key="2">
    <source>
        <dbReference type="ARBA" id="ARBA00022747"/>
    </source>
</evidence>
<keyword evidence="7" id="KW-0378">Hydrolase</keyword>
<dbReference type="Gene3D" id="3.90.220.20">
    <property type="entry name" value="DNA methylase specificity domains"/>
    <property type="match status" value="2"/>
</dbReference>
<sequence>MIGLSDVDLPAGWARARLGDLGKYTNGRGFRKSEWSDTGRPIIRIQNLTGSAASFNYYAGNLEERHTVRAGDLLVSWAATLGAYLWRGPEAALNQHIFKVEPFIDRDFLRYLIDYKIQEILAAAHGSGMVHITRSRFDELPAAIPPLAEQHRIVEALEHHLSRLEAAMRAAAGAKRRLKPFSASVLDRTVLGTFTISAASSPSDASHHLLDGFASKRFDYAALPSLPVGWFWRRSSDVCEFICSGSTPAAHLMHPGNGDVPFLKVYNITQDGRVDFTNKPTYIDRETHEHPLKRSRVRPGDVLTNIVGPPLGKTAVVPDLHPEWNMNQAIVAFRAGPDVHPEWLALALRSPFILGMLQKTAKATAGQFNIALSTCRELPLPVPPMNEQLDLVARSAELLEVTRRSASQLALISLRSRHLRQAILRQAFAGKLVPQNPSDEPASVLLDQISARDGKTKRSTRHPRKTAAVRAASPPPSMPSIPAPTNAVQQELPL</sequence>
<dbReference type="PANTHER" id="PTHR43140:SF1">
    <property type="entry name" value="TYPE I RESTRICTION ENZYME ECOKI SPECIFICITY SUBUNIT"/>
    <property type="match status" value="1"/>
</dbReference>
<dbReference type="Proteomes" id="UP000601027">
    <property type="component" value="Unassembled WGS sequence"/>
</dbReference>
<keyword evidence="3" id="KW-0238">DNA-binding</keyword>
<organism evidence="7 8">
    <name type="scientific">Micromonospora parastrephiae</name>
    <dbReference type="NCBI Taxonomy" id="2806101"/>
    <lineage>
        <taxon>Bacteria</taxon>
        <taxon>Bacillati</taxon>
        <taxon>Actinomycetota</taxon>
        <taxon>Actinomycetes</taxon>
        <taxon>Micromonosporales</taxon>
        <taxon>Micromonosporaceae</taxon>
        <taxon>Micromonospora</taxon>
    </lineage>
</organism>
<feature type="domain" description="Type I restriction modification DNA specificity" evidence="6">
    <location>
        <begin position="10"/>
        <end position="165"/>
    </location>
</feature>
<comment type="subunit">
    <text evidence="4">The methyltransferase is composed of M and S polypeptides.</text>
</comment>
<dbReference type="InterPro" id="IPR044946">
    <property type="entry name" value="Restrct_endonuc_typeI_TRD_sf"/>
</dbReference>
<proteinExistence type="inferred from homology"/>
<evidence type="ECO:0000256" key="3">
    <source>
        <dbReference type="ARBA" id="ARBA00023125"/>
    </source>
</evidence>
<comment type="caution">
    <text evidence="7">The sequence shown here is derived from an EMBL/GenBank/DDBJ whole genome shotgun (WGS) entry which is preliminary data.</text>
</comment>
<feature type="compositionally biased region" description="Pro residues" evidence="5">
    <location>
        <begin position="473"/>
        <end position="482"/>
    </location>
</feature>
<keyword evidence="7" id="KW-0255">Endonuclease</keyword>
<keyword evidence="8" id="KW-1185">Reference proteome</keyword>
<dbReference type="InterPro" id="IPR051212">
    <property type="entry name" value="Type-I_RE_S_subunit"/>
</dbReference>
<evidence type="ECO:0000313" key="8">
    <source>
        <dbReference type="Proteomes" id="UP000601027"/>
    </source>
</evidence>
<evidence type="ECO:0000256" key="4">
    <source>
        <dbReference type="ARBA" id="ARBA00038652"/>
    </source>
</evidence>
<reference evidence="7 8" key="1">
    <citation type="submission" date="2021-01" db="EMBL/GenBank/DDBJ databases">
        <title>Draft genome sequence of Micromonospora sp. strain STR1_7.</title>
        <authorList>
            <person name="Karlyshev A."/>
            <person name="Jawad R."/>
        </authorList>
    </citation>
    <scope>NUCLEOTIDE SEQUENCE [LARGE SCALE GENOMIC DNA]</scope>
    <source>
        <strain evidence="7 8">STR1-7</strain>
    </source>
</reference>
<dbReference type="RefSeq" id="WP_203173924.1">
    <property type="nucleotide sequence ID" value="NZ_JAEVHM010000016.1"/>
</dbReference>
<evidence type="ECO:0000256" key="1">
    <source>
        <dbReference type="ARBA" id="ARBA00010923"/>
    </source>
</evidence>
<feature type="compositionally biased region" description="Basic residues" evidence="5">
    <location>
        <begin position="457"/>
        <end position="467"/>
    </location>
</feature>
<name>A0ABS1XQD1_9ACTN</name>
<keyword evidence="7" id="KW-0540">Nuclease</keyword>
<keyword evidence="2" id="KW-0680">Restriction system</keyword>
<evidence type="ECO:0000256" key="5">
    <source>
        <dbReference type="SAM" id="MobiDB-lite"/>
    </source>
</evidence>
<feature type="region of interest" description="Disordered" evidence="5">
    <location>
        <begin position="451"/>
        <end position="494"/>
    </location>
</feature>
<gene>
    <name evidence="7" type="ORF">JNW91_06000</name>
</gene>
<evidence type="ECO:0000313" key="7">
    <source>
        <dbReference type="EMBL" id="MBM0231453.1"/>
    </source>
</evidence>
<accession>A0ABS1XQD1</accession>
<dbReference type="InterPro" id="IPR000055">
    <property type="entry name" value="Restrct_endonuc_typeI_TRD"/>
</dbReference>